<dbReference type="EMBL" id="AE014074">
    <property type="protein sequence ID" value="AAM80055.1"/>
    <property type="molecule type" value="Genomic_DNA"/>
</dbReference>
<evidence type="ECO:0000313" key="2">
    <source>
        <dbReference type="Proteomes" id="UP000000564"/>
    </source>
</evidence>
<reference evidence="1 2" key="1">
    <citation type="journal article" date="2002" name="Proc. Natl. Acad. Sci. U.S.A.">
        <title>Genome sequence of a serotype M3 strain of group A Streptococcus: phage-encoded toxins, the high-virulence phenotype, and clone emergence.</title>
        <authorList>
            <person name="Beres S.B."/>
            <person name="Sylva G.L."/>
            <person name="Barbian K.D."/>
            <person name="Lei B."/>
            <person name="Hoff J.S."/>
            <person name="Mammarella N.D."/>
            <person name="Liu M.Y."/>
            <person name="Smoot J.C."/>
            <person name="Porcella S.F."/>
            <person name="Parkins L.D."/>
            <person name="Campbell D.S."/>
            <person name="Smith T.M."/>
            <person name="McCormick J.K."/>
            <person name="Leung D.Y."/>
            <person name="Schlievert P.M."/>
            <person name="Musser J.M."/>
        </authorList>
    </citation>
    <scope>NUCLEOTIDE SEQUENCE [LARGE SCALE GENOMIC DNA]</scope>
    <source>
        <strain evidence="2">ATCC BAA-595 / MGAS315</strain>
    </source>
</reference>
<dbReference type="AlphaFoldDB" id="A0A0H2UW75"/>
<accession>A0A0H2UW75</accession>
<dbReference type="Proteomes" id="UP000000564">
    <property type="component" value="Chromosome"/>
</dbReference>
<gene>
    <name evidence="1" type="ordered locus">SpyM3_1448</name>
</gene>
<dbReference type="KEGG" id="spg:SpyM3_1448"/>
<protein>
    <submittedName>
        <fullName evidence="1">Uncharacterized protein</fullName>
    </submittedName>
</protein>
<sequence length="50" mass="5393">MNISLKFIDETLAGLNTILRQGGGSCSQSQALADAVFILTALKQVIEERK</sequence>
<name>A0A0H2UW75_STRP3</name>
<dbReference type="HOGENOM" id="CLU_3123305_0_0_9"/>
<evidence type="ECO:0000313" key="1">
    <source>
        <dbReference type="EMBL" id="AAM80055.1"/>
    </source>
</evidence>
<proteinExistence type="predicted"/>
<organism evidence="1 2">
    <name type="scientific">Streptococcus pyogenes serotype M3 (strain ATCC BAA-595 / MGAS315)</name>
    <dbReference type="NCBI Taxonomy" id="198466"/>
    <lineage>
        <taxon>Bacteria</taxon>
        <taxon>Bacillati</taxon>
        <taxon>Bacillota</taxon>
        <taxon>Bacilli</taxon>
        <taxon>Lactobacillales</taxon>
        <taxon>Streptococcaceae</taxon>
        <taxon>Streptococcus</taxon>
    </lineage>
</organism>